<dbReference type="PANTHER" id="PTHR30390:SF6">
    <property type="entry name" value="DNAA INITIATOR-ASSOCIATING PROTEIN DIAA"/>
    <property type="match status" value="1"/>
</dbReference>
<accession>A0ABS0ST40</accession>
<dbReference type="Pfam" id="PF13580">
    <property type="entry name" value="SIS_2"/>
    <property type="match status" value="1"/>
</dbReference>
<feature type="domain" description="SIS" evidence="1">
    <location>
        <begin position="29"/>
        <end position="197"/>
    </location>
</feature>
<dbReference type="Proteomes" id="UP000639859">
    <property type="component" value="Unassembled WGS sequence"/>
</dbReference>
<dbReference type="InterPro" id="IPR035461">
    <property type="entry name" value="GmhA/DiaA"/>
</dbReference>
<dbReference type="CDD" id="cd05006">
    <property type="entry name" value="SIS_GmhA"/>
    <property type="match status" value="1"/>
</dbReference>
<evidence type="ECO:0000259" key="1">
    <source>
        <dbReference type="PROSITE" id="PS51464"/>
    </source>
</evidence>
<dbReference type="Gene3D" id="3.40.50.10490">
    <property type="entry name" value="Glucose-6-phosphate isomerase like protein, domain 1"/>
    <property type="match status" value="1"/>
</dbReference>
<protein>
    <submittedName>
        <fullName evidence="2">SIS domain-containing protein</fullName>
    </submittedName>
</protein>
<keyword evidence="3" id="KW-1185">Reference proteome</keyword>
<name>A0ABS0ST40_9CAUL</name>
<dbReference type="InterPro" id="IPR050099">
    <property type="entry name" value="SIS_GmhA/DiaA_subfam"/>
</dbReference>
<comment type="caution">
    <text evidence="2">The sequence shown here is derived from an EMBL/GenBank/DDBJ whole genome shotgun (WGS) entry which is preliminary data.</text>
</comment>
<dbReference type="InterPro" id="IPR001347">
    <property type="entry name" value="SIS_dom"/>
</dbReference>
<dbReference type="PANTHER" id="PTHR30390">
    <property type="entry name" value="SEDOHEPTULOSE 7-PHOSPHATE ISOMERASE / DNAA INITIATOR-ASSOCIATING FACTOR FOR REPLICATION INITIATION"/>
    <property type="match status" value="1"/>
</dbReference>
<sequence length="206" mass="21581">MFTDHFFDVAARALAAIDRQAVEDMAVKLAAVRDGGGRLFLLGVGGSAGHASHATNDFRKICGFEAYCPTDNVSELTARINDEGWEGTFSTWLESSRLRAEDGLLIFSVGGGSLEPPVSANLVRAMQLAKQRGATVTGIVGRNGGFTAQIADAVVVVPTVDPQLITPIVEGLAAVVWHGLVSHPALAQSKGHWEQIAPVPAPAAAE</sequence>
<dbReference type="InterPro" id="IPR046348">
    <property type="entry name" value="SIS_dom_sf"/>
</dbReference>
<organism evidence="2 3">
    <name type="scientific">Caulobacter hibisci</name>
    <dbReference type="NCBI Taxonomy" id="2035993"/>
    <lineage>
        <taxon>Bacteria</taxon>
        <taxon>Pseudomonadati</taxon>
        <taxon>Pseudomonadota</taxon>
        <taxon>Alphaproteobacteria</taxon>
        <taxon>Caulobacterales</taxon>
        <taxon>Caulobacteraceae</taxon>
        <taxon>Caulobacter</taxon>
    </lineage>
</organism>
<dbReference type="PROSITE" id="PS51464">
    <property type="entry name" value="SIS"/>
    <property type="match status" value="1"/>
</dbReference>
<evidence type="ECO:0000313" key="3">
    <source>
        <dbReference type="Proteomes" id="UP000639859"/>
    </source>
</evidence>
<proteinExistence type="predicted"/>
<evidence type="ECO:0000313" key="2">
    <source>
        <dbReference type="EMBL" id="MBI1682817.1"/>
    </source>
</evidence>
<gene>
    <name evidence="2" type="ORF">I4Q42_03955</name>
</gene>
<dbReference type="SUPFAM" id="SSF53697">
    <property type="entry name" value="SIS domain"/>
    <property type="match status" value="1"/>
</dbReference>
<dbReference type="EMBL" id="JADWOX010000002">
    <property type="protein sequence ID" value="MBI1682817.1"/>
    <property type="molecule type" value="Genomic_DNA"/>
</dbReference>
<dbReference type="RefSeq" id="WP_198574764.1">
    <property type="nucleotide sequence ID" value="NZ_JADWOX010000002.1"/>
</dbReference>
<reference evidence="2 3" key="1">
    <citation type="submission" date="2020-11" db="EMBL/GenBank/DDBJ databases">
        <title>genome sequence of strain KACC 18849.</title>
        <authorList>
            <person name="Gao J."/>
            <person name="Zhang X."/>
        </authorList>
    </citation>
    <scope>NUCLEOTIDE SEQUENCE [LARGE SCALE GENOMIC DNA]</scope>
    <source>
        <strain evidence="2 3">KACC 18849</strain>
    </source>
</reference>